<dbReference type="AlphaFoldDB" id="A0A2N5N8J4"/>
<reference evidence="1 2" key="1">
    <citation type="submission" date="2017-05" db="EMBL/GenBank/DDBJ databases">
        <title>Functional genome analysis of Paenibacillus pasadenensis strain R16: insights on endophytic life style and antifungal activity.</title>
        <authorList>
            <person name="Passera A."/>
            <person name="Marcolungo L."/>
            <person name="Casati P."/>
            <person name="Brasca M."/>
            <person name="Quaglino F."/>
            <person name="Delledonne M."/>
        </authorList>
    </citation>
    <scope>NUCLEOTIDE SEQUENCE [LARGE SCALE GENOMIC DNA]</scope>
    <source>
        <strain evidence="1 2">R16</strain>
    </source>
</reference>
<dbReference type="EMBL" id="NFEZ01000003">
    <property type="protein sequence ID" value="PLT46645.1"/>
    <property type="molecule type" value="Genomic_DNA"/>
</dbReference>
<protein>
    <submittedName>
        <fullName evidence="1">Uncharacterized protein</fullName>
    </submittedName>
</protein>
<dbReference type="Proteomes" id="UP000234789">
    <property type="component" value="Unassembled WGS sequence"/>
</dbReference>
<sequence>MIASKREQIKSTVGLQPRRARACLPTRSRASIAVFSPLAARFLQ</sequence>
<keyword evidence="2" id="KW-1185">Reference proteome</keyword>
<gene>
    <name evidence="1" type="ORF">B8V81_0869</name>
</gene>
<comment type="caution">
    <text evidence="1">The sequence shown here is derived from an EMBL/GenBank/DDBJ whole genome shotgun (WGS) entry which is preliminary data.</text>
</comment>
<evidence type="ECO:0000313" key="1">
    <source>
        <dbReference type="EMBL" id="PLT46645.1"/>
    </source>
</evidence>
<organism evidence="1 2">
    <name type="scientific">Paenibacillus pasadenensis</name>
    <dbReference type="NCBI Taxonomy" id="217090"/>
    <lineage>
        <taxon>Bacteria</taxon>
        <taxon>Bacillati</taxon>
        <taxon>Bacillota</taxon>
        <taxon>Bacilli</taxon>
        <taxon>Bacillales</taxon>
        <taxon>Paenibacillaceae</taxon>
        <taxon>Paenibacillus</taxon>
    </lineage>
</organism>
<evidence type="ECO:0000313" key="2">
    <source>
        <dbReference type="Proteomes" id="UP000234789"/>
    </source>
</evidence>
<name>A0A2N5N8J4_9BACL</name>
<proteinExistence type="predicted"/>
<accession>A0A2N5N8J4</accession>